<gene>
    <name evidence="1" type="ORF">CSCA_1551</name>
</gene>
<dbReference type="SUPFAM" id="SSF54637">
    <property type="entry name" value="Thioesterase/thiol ester dehydrase-isomerase"/>
    <property type="match status" value="1"/>
</dbReference>
<dbReference type="Gene3D" id="3.10.129.10">
    <property type="entry name" value="Hotdog Thioesterase"/>
    <property type="match status" value="1"/>
</dbReference>
<dbReference type="Proteomes" id="UP000033115">
    <property type="component" value="Chromosome"/>
</dbReference>
<accession>A0A0E3GQJ4</accession>
<dbReference type="KEGG" id="csq:CSCA_1551"/>
<dbReference type="InterPro" id="IPR029069">
    <property type="entry name" value="HotDog_dom_sf"/>
</dbReference>
<dbReference type="RefSeq" id="WP_029160095.1">
    <property type="nucleotide sequence ID" value="NZ_CP009933.1"/>
</dbReference>
<organism evidence="1 2">
    <name type="scientific">Clostridium scatologenes</name>
    <dbReference type="NCBI Taxonomy" id="1548"/>
    <lineage>
        <taxon>Bacteria</taxon>
        <taxon>Bacillati</taxon>
        <taxon>Bacillota</taxon>
        <taxon>Clostridia</taxon>
        <taxon>Eubacteriales</taxon>
        <taxon>Clostridiaceae</taxon>
        <taxon>Clostridium</taxon>
    </lineage>
</organism>
<dbReference type="HOGENOM" id="CLU_149200_0_0_9"/>
<evidence type="ECO:0000313" key="2">
    <source>
        <dbReference type="Proteomes" id="UP000033115"/>
    </source>
</evidence>
<evidence type="ECO:0000313" key="1">
    <source>
        <dbReference type="EMBL" id="AKA68676.1"/>
    </source>
</evidence>
<sequence length="134" mass="15108">MPETFVKPEKNYETMIRTRMSSGEAHYAGELVNGSHTVELMGDVATNLMIMRDGNEGTCLGYDEIRYTFPTYAGDFIEVDGRIIGECGNKRKVQLRAFKIAENARMLRQDSAVNVYENPVMTVEATAIYEVPEK</sequence>
<keyword evidence="2" id="KW-1185">Reference proteome</keyword>
<dbReference type="AlphaFoldDB" id="A0A0E3GQJ4"/>
<proteinExistence type="predicted"/>
<name>A0A0E3GQJ4_CLOSL</name>
<evidence type="ECO:0008006" key="3">
    <source>
        <dbReference type="Google" id="ProtNLM"/>
    </source>
</evidence>
<reference evidence="1 2" key="1">
    <citation type="journal article" date="2015" name="J. Biotechnol.">
        <title>Complete genome sequence of a malodorant-producing acetogen, Clostridium scatologenes ATCC 25775(T).</title>
        <authorList>
            <person name="Zhu Z."/>
            <person name="Guo T."/>
            <person name="Zheng H."/>
            <person name="Song T."/>
            <person name="Ouyang P."/>
            <person name="Xie J."/>
        </authorList>
    </citation>
    <scope>NUCLEOTIDE SEQUENCE [LARGE SCALE GENOMIC DNA]</scope>
    <source>
        <strain evidence="1 2">ATCC 25775</strain>
    </source>
</reference>
<protein>
    <recommendedName>
        <fullName evidence="3">3-aminobutyryl-CoA ammonia-lyase</fullName>
    </recommendedName>
</protein>
<dbReference type="STRING" id="1548.CSCA_1551"/>
<dbReference type="EMBL" id="CP009933">
    <property type="protein sequence ID" value="AKA68676.1"/>
    <property type="molecule type" value="Genomic_DNA"/>
</dbReference>